<feature type="domain" description="DUF6701" evidence="2">
    <location>
        <begin position="554"/>
        <end position="1110"/>
    </location>
</feature>
<comment type="caution">
    <text evidence="3">The sequence shown here is derived from an EMBL/GenBank/DDBJ whole genome shotgun (WGS) entry which is preliminary data.</text>
</comment>
<protein>
    <submittedName>
        <fullName evidence="3">MSHA biogenesis protein MshQ</fullName>
    </submittedName>
</protein>
<name>A0A7Y9R0M2_9BURK</name>
<dbReference type="InterPro" id="IPR046524">
    <property type="entry name" value="DUF6701"/>
</dbReference>
<keyword evidence="1" id="KW-0732">Signal</keyword>
<gene>
    <name evidence="3" type="ORF">BDD16_003115</name>
</gene>
<accession>A0A7Y9R0M2</accession>
<sequence length="1112" mass="113761">MRAVLWLGLLPGLAQAGTYAPRSDLYAWESAANTVTWERLCTTNTVTQVDDDQATINFTGGFKFKLAGTSYSSVRIMSNGLLQFGTDNGLFRVYPNTNMPVGNVPAISGCTSSGATTNTLMPYWTDLNPAKGGTVTWEQKGSAPNRYFVASWTNVPQFGLTTPYTFQIILYENGEFKYQYGNANASGSNATIGVQINSTNYTLYAYKTGYNASGSAIRWYIPNALPNRVADFRFDEMSWNGTVGEVLDSSGNNNHGVRAGSAVNTASGRICRALSVPSNTNATISGVESSVQVSSVLGSKGTLSFWYAGNATWAGTTGVLMDATTTATRPFHLSVQAGVLRLVVSDSAGNALTVSSPVQSIAANTWGHIAATWSLTGIATQSALKLYINGAQVATASGTTNGLIDYSIGSLMIGDNHGSVTSTGGTLNSANGRLDEVRLYNYDLTLAQVALDFTQTHGCTPTLDHLEIRHASGTGLTCTPSTLTIAACADASCSTPYTLGVTATLSSSASVVWADTATVTIPSGSSTVDRRVQRTTAGTTLLGATASAPTASNATTCNFGSPACTYTASASGLLLTASNQLAESSGNTLTVRAVRSSDNSSQCVPAITGAKSITLKCAYLNPSSGTLPMRIDGTAVNATSNAAAACDATGRATPLTFDATGTASATLAYADVGQVQVTGTYTGSAASNDTGLTMTGSTSFIASPASFEFTAYPTGTTKAGNAFSATLRARNSLGNTAPNFGRESPTAQIPTLSHVKASPTGTGSSSGTFSGSLGAFASGSATASNLVWSEVGRIDLKADLASYLGTGTAVTGGTGSAGTTLGRFIPHHFDVVATPACGSFSYAGQPFTVSLMAMNGLGTPTRTVNYDGSGALSPAFAQTVTLSDAAALGLGSFGSTPTVAASRFTTGVASATGVTYSYTSKTSAPGSLTLRATDADGVSSSGALEPAMPLRSGRLWLSNVFGSEKTALQLPVQAQYWTGKTWALNSADNCTTVPAASVVRAGYLSHQGSATTAWTTTPGALTILGGNGTISLSAPTPTGSTGSVDLALNLGSTTTDASCLSSHPASTGAGLPWLRGRNGSCASTWDRDPAARASFGVASPETRKTVHVRELY</sequence>
<reference evidence="3 4" key="1">
    <citation type="submission" date="2020-07" db="EMBL/GenBank/DDBJ databases">
        <title>Genomic Encyclopedia of Archaeal and Bacterial Type Strains, Phase II (KMG-II): from individual species to whole genera.</title>
        <authorList>
            <person name="Goeker M."/>
        </authorList>
    </citation>
    <scope>NUCLEOTIDE SEQUENCE [LARGE SCALE GENOMIC DNA]</scope>
    <source>
        <strain evidence="3 4">DSM 21226</strain>
    </source>
</reference>
<dbReference type="Gene3D" id="2.60.120.200">
    <property type="match status" value="1"/>
</dbReference>
<organism evidence="3 4">
    <name type="scientific">Sphaerotilus montanus</name>
    <dbReference type="NCBI Taxonomy" id="522889"/>
    <lineage>
        <taxon>Bacteria</taxon>
        <taxon>Pseudomonadati</taxon>
        <taxon>Pseudomonadota</taxon>
        <taxon>Betaproteobacteria</taxon>
        <taxon>Burkholderiales</taxon>
        <taxon>Sphaerotilaceae</taxon>
        <taxon>Sphaerotilus</taxon>
    </lineage>
</organism>
<proteinExistence type="predicted"/>
<feature type="chain" id="PRO_5031056262" evidence="1">
    <location>
        <begin position="17"/>
        <end position="1112"/>
    </location>
</feature>
<evidence type="ECO:0000256" key="1">
    <source>
        <dbReference type="SAM" id="SignalP"/>
    </source>
</evidence>
<evidence type="ECO:0000313" key="4">
    <source>
        <dbReference type="Proteomes" id="UP000518288"/>
    </source>
</evidence>
<dbReference type="Pfam" id="PF13385">
    <property type="entry name" value="Laminin_G_3"/>
    <property type="match status" value="1"/>
</dbReference>
<evidence type="ECO:0000313" key="3">
    <source>
        <dbReference type="EMBL" id="NYG34129.1"/>
    </source>
</evidence>
<dbReference type="RefSeq" id="WP_310732778.1">
    <property type="nucleotide sequence ID" value="NZ_JACCFH010000001.1"/>
</dbReference>
<dbReference type="SUPFAM" id="SSF49899">
    <property type="entry name" value="Concanavalin A-like lectins/glucanases"/>
    <property type="match status" value="1"/>
</dbReference>
<dbReference type="AlphaFoldDB" id="A0A7Y9R0M2"/>
<dbReference type="InterPro" id="IPR013320">
    <property type="entry name" value="ConA-like_dom_sf"/>
</dbReference>
<keyword evidence="4" id="KW-1185">Reference proteome</keyword>
<dbReference type="Proteomes" id="UP000518288">
    <property type="component" value="Unassembled WGS sequence"/>
</dbReference>
<evidence type="ECO:0000259" key="2">
    <source>
        <dbReference type="Pfam" id="PF20419"/>
    </source>
</evidence>
<dbReference type="EMBL" id="JACCFH010000001">
    <property type="protein sequence ID" value="NYG34129.1"/>
    <property type="molecule type" value="Genomic_DNA"/>
</dbReference>
<feature type="signal peptide" evidence="1">
    <location>
        <begin position="1"/>
        <end position="16"/>
    </location>
</feature>
<dbReference type="Pfam" id="PF20419">
    <property type="entry name" value="DUF6701"/>
    <property type="match status" value="1"/>
</dbReference>